<dbReference type="PANTHER" id="PTHR44329:SF119">
    <property type="entry name" value="PROTEIN KINASE DOMAIN-CONTAINING PROTEIN"/>
    <property type="match status" value="1"/>
</dbReference>
<dbReference type="SUPFAM" id="SSF56112">
    <property type="entry name" value="Protein kinase-like (PK-like)"/>
    <property type="match status" value="1"/>
</dbReference>
<dbReference type="SMART" id="SM00220">
    <property type="entry name" value="S_TKc"/>
    <property type="match status" value="1"/>
</dbReference>
<dbReference type="InterPro" id="IPR008271">
    <property type="entry name" value="Ser/Thr_kinase_AS"/>
</dbReference>
<dbReference type="Gene3D" id="3.30.200.20">
    <property type="entry name" value="Phosphorylase Kinase, domain 1"/>
    <property type="match status" value="1"/>
</dbReference>
<dbReference type="Gramene" id="OPUNC07G09350.1">
    <property type="protein sequence ID" value="OPUNC07G09350.1"/>
    <property type="gene ID" value="OPUNC07G09350"/>
</dbReference>
<organism evidence="3">
    <name type="scientific">Oryza punctata</name>
    <name type="common">Red rice</name>
    <dbReference type="NCBI Taxonomy" id="4537"/>
    <lineage>
        <taxon>Eukaryota</taxon>
        <taxon>Viridiplantae</taxon>
        <taxon>Streptophyta</taxon>
        <taxon>Embryophyta</taxon>
        <taxon>Tracheophyta</taxon>
        <taxon>Spermatophyta</taxon>
        <taxon>Magnoliopsida</taxon>
        <taxon>Liliopsida</taxon>
        <taxon>Poales</taxon>
        <taxon>Poaceae</taxon>
        <taxon>BOP clade</taxon>
        <taxon>Oryzoideae</taxon>
        <taxon>Oryzeae</taxon>
        <taxon>Oryzinae</taxon>
        <taxon>Oryza</taxon>
    </lineage>
</organism>
<dbReference type="PROSITE" id="PS50011">
    <property type="entry name" value="PROTEIN_KINASE_DOM"/>
    <property type="match status" value="1"/>
</dbReference>
<dbReference type="PANTHER" id="PTHR44329">
    <property type="entry name" value="SERINE/THREONINE-PROTEIN KINASE TNNI3K-RELATED"/>
    <property type="match status" value="1"/>
</dbReference>
<dbReference type="GO" id="GO:0004674">
    <property type="term" value="F:protein serine/threonine kinase activity"/>
    <property type="evidence" value="ECO:0007669"/>
    <property type="project" value="TreeGrafter"/>
</dbReference>
<dbReference type="Proteomes" id="UP000026962">
    <property type="component" value="Chromosome 7"/>
</dbReference>
<accession>A0A0E0LJB5</accession>
<dbReference type="InterPro" id="IPR051681">
    <property type="entry name" value="Ser/Thr_Kinases-Pseudokinases"/>
</dbReference>
<feature type="region of interest" description="Disordered" evidence="1">
    <location>
        <begin position="1"/>
        <end position="27"/>
    </location>
</feature>
<dbReference type="eggNOG" id="KOG0192">
    <property type="taxonomic scope" value="Eukaryota"/>
</dbReference>
<dbReference type="Gene3D" id="1.10.510.10">
    <property type="entry name" value="Transferase(Phosphotransferase) domain 1"/>
    <property type="match status" value="1"/>
</dbReference>
<evidence type="ECO:0000313" key="3">
    <source>
        <dbReference type="EnsemblPlants" id="OPUNC07G09350.1"/>
    </source>
</evidence>
<evidence type="ECO:0000313" key="4">
    <source>
        <dbReference type="Proteomes" id="UP000026962"/>
    </source>
</evidence>
<proteinExistence type="predicted"/>
<dbReference type="PROSITE" id="PS00108">
    <property type="entry name" value="PROTEIN_KINASE_ST"/>
    <property type="match status" value="1"/>
</dbReference>
<evidence type="ECO:0000256" key="1">
    <source>
        <dbReference type="SAM" id="MobiDB-lite"/>
    </source>
</evidence>
<dbReference type="CDD" id="cd13999">
    <property type="entry name" value="STKc_MAP3K-like"/>
    <property type="match status" value="1"/>
</dbReference>
<reference evidence="3" key="2">
    <citation type="submission" date="2018-05" db="EMBL/GenBank/DDBJ databases">
        <title>OpunRS2 (Oryza punctata Reference Sequence Version 2).</title>
        <authorList>
            <person name="Zhang J."/>
            <person name="Kudrna D."/>
            <person name="Lee S."/>
            <person name="Talag J."/>
            <person name="Welchert J."/>
            <person name="Wing R.A."/>
        </authorList>
    </citation>
    <scope>NUCLEOTIDE SEQUENCE [LARGE SCALE GENOMIC DNA]</scope>
</reference>
<feature type="compositionally biased region" description="Basic and acidic residues" evidence="1">
    <location>
        <begin position="13"/>
        <end position="23"/>
    </location>
</feature>
<dbReference type="HOGENOM" id="CLU_000288_7_35_1"/>
<evidence type="ECO:0000259" key="2">
    <source>
        <dbReference type="PROSITE" id="PS50011"/>
    </source>
</evidence>
<dbReference type="AlphaFoldDB" id="A0A0E0LJB5"/>
<reference evidence="3" key="1">
    <citation type="submission" date="2015-04" db="UniProtKB">
        <authorList>
            <consortium name="EnsemblPlants"/>
        </authorList>
    </citation>
    <scope>IDENTIFICATION</scope>
</reference>
<keyword evidence="4" id="KW-1185">Reference proteome</keyword>
<name>A0A0E0LJB5_ORYPU</name>
<protein>
    <recommendedName>
        <fullName evidence="2">Protein kinase domain-containing protein</fullName>
    </recommendedName>
</protein>
<dbReference type="InterPro" id="IPR001245">
    <property type="entry name" value="Ser-Thr/Tyr_kinase_cat_dom"/>
</dbReference>
<dbReference type="GO" id="GO:0005524">
    <property type="term" value="F:ATP binding"/>
    <property type="evidence" value="ECO:0007669"/>
    <property type="project" value="InterPro"/>
</dbReference>
<dbReference type="Pfam" id="PF07714">
    <property type="entry name" value="PK_Tyr_Ser-Thr"/>
    <property type="match status" value="1"/>
</dbReference>
<dbReference type="STRING" id="4537.A0A0E0LJB5"/>
<dbReference type="EnsemblPlants" id="OPUNC07G09350.1">
    <property type="protein sequence ID" value="OPUNC07G09350.1"/>
    <property type="gene ID" value="OPUNC07G09350"/>
</dbReference>
<sequence length="356" mass="39601">MKKHSGKSSWPKLDTRRGREKPARSAAAAAIQTWAADRSKLLLGPKISSGSNSRIHRGMYGEQPVAVKIMHAPVGDDDDDVQGRRVVEAQFDAEVSLLSRLRHPNVVRLVAVCREPKVYWVITELMRRGTLSAYLHGREPYSLPPETVIRLALDVARGMEYLHTRGVVHRDLKPENLLLDGGGRVKVADLGTSCLEATCRGDKCSSKAGTFRWMAPEMIHDKRCNRKVDVYSFGLVLWELTTCLVPFQNLSPVQVAYSVCVRDARPPLSPSCPPAINSLIERCWSTEPARRPEFKNIVSVLESYDRCLRQGLPLVPLPEPSPSPLASLLGAFKIRSCKSTTRSSKAGRRVHAYDLC</sequence>
<dbReference type="PRINTS" id="PR00109">
    <property type="entry name" value="TYRKINASE"/>
</dbReference>
<feature type="domain" description="Protein kinase" evidence="2">
    <location>
        <begin position="41"/>
        <end position="304"/>
    </location>
</feature>
<dbReference type="InterPro" id="IPR000719">
    <property type="entry name" value="Prot_kinase_dom"/>
</dbReference>
<dbReference type="OMA" id="MYGEQPV"/>
<dbReference type="InterPro" id="IPR011009">
    <property type="entry name" value="Kinase-like_dom_sf"/>
</dbReference>